<proteinExistence type="inferred from homology"/>
<dbReference type="GO" id="GO:0006814">
    <property type="term" value="P:sodium ion transport"/>
    <property type="evidence" value="ECO:0007669"/>
    <property type="project" value="UniProtKB-UniRule"/>
</dbReference>
<feature type="domain" description="FAD-binding FR-type" evidence="29">
    <location>
        <begin position="129"/>
        <end position="269"/>
    </location>
</feature>
<dbReference type="PANTHER" id="PTHR43644:SF1">
    <property type="entry name" value="NAD(P)H-FLAVIN REDUCTASE"/>
    <property type="match status" value="1"/>
</dbReference>
<dbReference type="FunFam" id="3.40.50.80:FF:000014">
    <property type="entry name" value="Na(+)-translocating NADH-quinone reductase subunit F"/>
    <property type="match status" value="1"/>
</dbReference>
<dbReference type="GO" id="GO:0005886">
    <property type="term" value="C:plasma membrane"/>
    <property type="evidence" value="ECO:0007669"/>
    <property type="project" value="UniProtKB-SubCell"/>
</dbReference>
<comment type="function">
    <text evidence="2 27">NQR complex catalyzes the reduction of ubiquinone-1 to ubiquinol by two successive reactions, coupled with the transport of Na(+) ions from the cytoplasm to the periplasm. The first step is catalyzed by NqrF, which accepts electrons from NADH and reduces ubiquinone-1 to ubisemiquinone by a one-electron transfer pathway.</text>
</comment>
<keyword evidence="10" id="KW-0997">Cell inner membrane</keyword>
<dbReference type="PATRIC" id="fig|28229.3.peg.3511"/>
<feature type="binding site" evidence="27">
    <location>
        <position position="75"/>
    </location>
    <ligand>
        <name>[2Fe-2S] cluster</name>
        <dbReference type="ChEBI" id="CHEBI:190135"/>
    </ligand>
</feature>
<comment type="catalytic activity">
    <reaction evidence="26 27">
        <text>a ubiquinone + n Na(+)(in) + NADH + H(+) = a ubiquinol + n Na(+)(out) + NAD(+)</text>
        <dbReference type="Rhea" id="RHEA:47748"/>
        <dbReference type="Rhea" id="RHEA-COMP:9565"/>
        <dbReference type="Rhea" id="RHEA-COMP:9566"/>
        <dbReference type="ChEBI" id="CHEBI:15378"/>
        <dbReference type="ChEBI" id="CHEBI:16389"/>
        <dbReference type="ChEBI" id="CHEBI:17976"/>
        <dbReference type="ChEBI" id="CHEBI:29101"/>
        <dbReference type="ChEBI" id="CHEBI:57540"/>
        <dbReference type="ChEBI" id="CHEBI:57945"/>
        <dbReference type="EC" id="7.2.1.1"/>
    </reaction>
</comment>
<comment type="cofactor">
    <cofactor evidence="1 27">
        <name>FAD</name>
        <dbReference type="ChEBI" id="CHEBI:57692"/>
    </cofactor>
</comment>
<dbReference type="Pfam" id="PF00111">
    <property type="entry name" value="Fer2"/>
    <property type="match status" value="1"/>
</dbReference>
<dbReference type="RefSeq" id="WP_033083498.1">
    <property type="nucleotide sequence ID" value="NZ_JQEC01000046.1"/>
</dbReference>
<evidence type="ECO:0000256" key="3">
    <source>
        <dbReference type="ARBA" id="ARBA00004533"/>
    </source>
</evidence>
<evidence type="ECO:0000256" key="21">
    <source>
        <dbReference type="ARBA" id="ARBA00023075"/>
    </source>
</evidence>
<feature type="domain" description="2Fe-2S ferredoxin-type" evidence="28">
    <location>
        <begin position="32"/>
        <end position="126"/>
    </location>
</feature>
<comment type="subunit">
    <text evidence="5 27">Composed of six subunits; NqrA, NqrB, NqrC, NqrD, NqrE and NqrF.</text>
</comment>
<feature type="binding site" evidence="27">
    <location>
        <position position="110"/>
    </location>
    <ligand>
        <name>[2Fe-2S] cluster</name>
        <dbReference type="ChEBI" id="CHEBI:190135"/>
    </ligand>
</feature>
<evidence type="ECO:0000256" key="22">
    <source>
        <dbReference type="ARBA" id="ARBA00023136"/>
    </source>
</evidence>
<evidence type="ECO:0000256" key="1">
    <source>
        <dbReference type="ARBA" id="ARBA00001974"/>
    </source>
</evidence>
<evidence type="ECO:0000259" key="28">
    <source>
        <dbReference type="PROSITE" id="PS51085"/>
    </source>
</evidence>
<evidence type="ECO:0000256" key="23">
    <source>
        <dbReference type="ARBA" id="ARBA00023201"/>
    </source>
</evidence>
<keyword evidence="21 27" id="KW-0830">Ubiquinone</keyword>
<dbReference type="InterPro" id="IPR001041">
    <property type="entry name" value="2Fe-2S_ferredoxin-type"/>
</dbReference>
<dbReference type="InterPro" id="IPR036010">
    <property type="entry name" value="2Fe-2S_ferredoxin-like_sf"/>
</dbReference>
<dbReference type="InterPro" id="IPR010205">
    <property type="entry name" value="NqrF"/>
</dbReference>
<evidence type="ECO:0000313" key="30">
    <source>
        <dbReference type="EMBL" id="KGJ90589.1"/>
    </source>
</evidence>
<dbReference type="GO" id="GO:0009055">
    <property type="term" value="F:electron transfer activity"/>
    <property type="evidence" value="ECO:0007669"/>
    <property type="project" value="UniProtKB-UniRule"/>
</dbReference>
<dbReference type="GO" id="GO:0046872">
    <property type="term" value="F:metal ion binding"/>
    <property type="evidence" value="ECO:0007669"/>
    <property type="project" value="UniProtKB-KW"/>
</dbReference>
<evidence type="ECO:0000256" key="4">
    <source>
        <dbReference type="ARBA" id="ARBA00005570"/>
    </source>
</evidence>
<keyword evidence="9 27" id="KW-1003">Cell membrane</keyword>
<evidence type="ECO:0000256" key="20">
    <source>
        <dbReference type="ARBA" id="ARBA00023065"/>
    </source>
</evidence>
<keyword evidence="22 27" id="KW-0472">Membrane</keyword>
<evidence type="ECO:0000256" key="9">
    <source>
        <dbReference type="ARBA" id="ARBA00022475"/>
    </source>
</evidence>
<evidence type="ECO:0000256" key="15">
    <source>
        <dbReference type="ARBA" id="ARBA00022967"/>
    </source>
</evidence>
<evidence type="ECO:0000256" key="11">
    <source>
        <dbReference type="ARBA" id="ARBA00022630"/>
    </source>
</evidence>
<dbReference type="EMBL" id="JQEC01000046">
    <property type="protein sequence ID" value="KGJ90589.1"/>
    <property type="molecule type" value="Genomic_DNA"/>
</dbReference>
<sequence length="407" mass="44873">MEIILGVSMFTTIVVLLVLVILFAKSKLVSSGDVTISINGDPEKAVVTAAGGKLLGALADQGIFIPSACGGGGTCGQCRVDVHSGGGDILPTEEGHINKRQAKAGCRLACQVAVKQDMVIEVEDEIFGVQKWECEVISNDNQATFIKELVLRIPDGESVPFKAGGYIQIEAPAHHVKYSDFDIDEQYRGDWKHFGFFDVESKVEEETLRAYSMASYPEEEGIIMLNVRIATPPPGRLHLPAGKMSSYIFSLKAGDKVTISGPFGEFFAKETDNEMVFIGGGAGMAPMRSHIFDQLKRLKSKRKMSFWYGARSKREMFYEDDYNGLAAENDNFVWHVALSDPQPEDNWDGMTGFIHNVLFENYLKDHDAPEDCEYYMCGPPMMNAAVIGMLKDLGVEDENIMLDDFGG</sequence>
<comment type="subcellular location">
    <subcellularLocation>
        <location evidence="3">Cell inner membrane</location>
    </subcellularLocation>
    <subcellularLocation>
        <location evidence="27">Cell membrane</location>
        <topology evidence="27">Single-pass membrane protein</topology>
    </subcellularLocation>
</comment>
<dbReference type="GO" id="GO:0016655">
    <property type="term" value="F:oxidoreductase activity, acting on NAD(P)H, quinone or similar compound as acceptor"/>
    <property type="evidence" value="ECO:0007669"/>
    <property type="project" value="InterPro"/>
</dbReference>
<evidence type="ECO:0000256" key="12">
    <source>
        <dbReference type="ARBA" id="ARBA00022714"/>
    </source>
</evidence>
<dbReference type="PROSITE" id="PS51384">
    <property type="entry name" value="FAD_FR"/>
    <property type="match status" value="1"/>
</dbReference>
<evidence type="ECO:0000256" key="8">
    <source>
        <dbReference type="ARBA" id="ARBA00022448"/>
    </source>
</evidence>
<dbReference type="InterPro" id="IPR001709">
    <property type="entry name" value="Flavoprot_Pyr_Nucl_cyt_Rdtase"/>
</dbReference>
<dbReference type="Gene3D" id="3.10.20.30">
    <property type="match status" value="1"/>
</dbReference>
<dbReference type="PROSITE" id="PS51085">
    <property type="entry name" value="2FE2S_FER_2"/>
    <property type="match status" value="1"/>
</dbReference>
<reference evidence="30 31" key="1">
    <citation type="submission" date="2014-08" db="EMBL/GenBank/DDBJ databases">
        <title>Genomic and Phenotypic Diversity of Colwellia psychrerythraea strains from Disparate Marine Basins.</title>
        <authorList>
            <person name="Techtmann S.M."/>
            <person name="Stelling S.C."/>
            <person name="Utturkar S.M."/>
            <person name="Alshibli N."/>
            <person name="Harris A."/>
            <person name="Brown S.D."/>
            <person name="Hazen T.C."/>
        </authorList>
    </citation>
    <scope>NUCLEOTIDE SEQUENCE [LARGE SCALE GENOMIC DNA]</scope>
    <source>
        <strain evidence="30 31">GAB14E</strain>
    </source>
</reference>
<dbReference type="CDD" id="cd00207">
    <property type="entry name" value="fer2"/>
    <property type="match status" value="1"/>
</dbReference>
<keyword evidence="8 27" id="KW-0813">Transport</keyword>
<evidence type="ECO:0000256" key="13">
    <source>
        <dbReference type="ARBA" id="ARBA00022723"/>
    </source>
</evidence>
<keyword evidence="15 27" id="KW-1278">Translocase</keyword>
<dbReference type="SUPFAM" id="SSF63380">
    <property type="entry name" value="Riboflavin synthase domain-like"/>
    <property type="match status" value="1"/>
</dbReference>
<evidence type="ECO:0000256" key="17">
    <source>
        <dbReference type="ARBA" id="ARBA00023014"/>
    </source>
</evidence>
<dbReference type="PIRSF" id="PIRSF000044">
    <property type="entry name" value="Cis_Diol_DH_RD"/>
    <property type="match status" value="1"/>
</dbReference>
<evidence type="ECO:0000256" key="14">
    <source>
        <dbReference type="ARBA" id="ARBA00022827"/>
    </source>
</evidence>
<evidence type="ECO:0000256" key="7">
    <source>
        <dbReference type="ARBA" id="ARBA00019729"/>
    </source>
</evidence>
<keyword evidence="18 27" id="KW-0520">NAD</keyword>
<dbReference type="InterPro" id="IPR039261">
    <property type="entry name" value="FNR_nucleotide-bd"/>
</dbReference>
<evidence type="ECO:0000256" key="6">
    <source>
        <dbReference type="ARBA" id="ARBA00013099"/>
    </source>
</evidence>
<organism evidence="30 31">
    <name type="scientific">Colwellia psychrerythraea</name>
    <name type="common">Vibrio psychroerythus</name>
    <dbReference type="NCBI Taxonomy" id="28229"/>
    <lineage>
        <taxon>Bacteria</taxon>
        <taxon>Pseudomonadati</taxon>
        <taxon>Pseudomonadota</taxon>
        <taxon>Gammaproteobacteria</taxon>
        <taxon>Alteromonadales</taxon>
        <taxon>Colwelliaceae</taxon>
        <taxon>Colwellia</taxon>
    </lineage>
</organism>
<dbReference type="InterPro" id="IPR012675">
    <property type="entry name" value="Beta-grasp_dom_sf"/>
</dbReference>
<evidence type="ECO:0000256" key="10">
    <source>
        <dbReference type="ARBA" id="ARBA00022519"/>
    </source>
</evidence>
<dbReference type="Pfam" id="PF00970">
    <property type="entry name" value="FAD_binding_6"/>
    <property type="match status" value="1"/>
</dbReference>
<evidence type="ECO:0000256" key="2">
    <source>
        <dbReference type="ARBA" id="ARBA00002972"/>
    </source>
</evidence>
<keyword evidence="17 27" id="KW-0411">Iron-sulfur</keyword>
<comment type="cofactor">
    <cofactor evidence="27">
        <name>[2Fe-2S] cluster</name>
        <dbReference type="ChEBI" id="CHEBI:190135"/>
    </cofactor>
    <text evidence="27">Binds 1 [2Fe-2S] cluster.</text>
</comment>
<accession>A0A099KIF5</accession>
<comment type="similarity">
    <text evidence="4 27">Belongs to the NqrF family.</text>
</comment>
<keyword evidence="16 27" id="KW-0408">Iron</keyword>
<dbReference type="AlphaFoldDB" id="A0A099KIF5"/>
<dbReference type="Proteomes" id="UP000029868">
    <property type="component" value="Unassembled WGS sequence"/>
</dbReference>
<keyword evidence="13 27" id="KW-0479">Metal-binding</keyword>
<evidence type="ECO:0000313" key="31">
    <source>
        <dbReference type="Proteomes" id="UP000029868"/>
    </source>
</evidence>
<keyword evidence="19 27" id="KW-0915">Sodium</keyword>
<dbReference type="NCBIfam" id="TIGR01941">
    <property type="entry name" value="nqrF"/>
    <property type="match status" value="1"/>
</dbReference>
<name>A0A099KIF5_COLPS</name>
<evidence type="ECO:0000256" key="16">
    <source>
        <dbReference type="ARBA" id="ARBA00023004"/>
    </source>
</evidence>
<keyword evidence="27" id="KW-1133">Transmembrane helix</keyword>
<comment type="caution">
    <text evidence="30">The sequence shown here is derived from an EMBL/GenBank/DDBJ whole genome shotgun (WGS) entry which is preliminary data.</text>
</comment>
<dbReference type="Gene3D" id="2.40.30.10">
    <property type="entry name" value="Translation factors"/>
    <property type="match status" value="1"/>
</dbReference>
<gene>
    <name evidence="27" type="primary">nqrF</name>
    <name evidence="30" type="ORF">GAB14E_3589</name>
</gene>
<evidence type="ECO:0000256" key="24">
    <source>
        <dbReference type="ARBA" id="ARBA00030032"/>
    </source>
</evidence>
<evidence type="ECO:0000256" key="26">
    <source>
        <dbReference type="ARBA" id="ARBA00048891"/>
    </source>
</evidence>
<evidence type="ECO:0000256" key="25">
    <source>
        <dbReference type="ARBA" id="ARBA00030787"/>
    </source>
</evidence>
<evidence type="ECO:0000256" key="19">
    <source>
        <dbReference type="ARBA" id="ARBA00023053"/>
    </source>
</evidence>
<keyword evidence="20 27" id="KW-0406">Ion transport</keyword>
<dbReference type="Gene3D" id="3.40.50.80">
    <property type="entry name" value="Nucleotide-binding domain of ferredoxin-NADP reductase (FNR) module"/>
    <property type="match status" value="1"/>
</dbReference>
<dbReference type="InterPro" id="IPR001433">
    <property type="entry name" value="OxRdtase_FAD/NAD-bd"/>
</dbReference>
<dbReference type="SUPFAM" id="SSF52343">
    <property type="entry name" value="Ferredoxin reductase-like, C-terminal NADP-linked domain"/>
    <property type="match status" value="1"/>
</dbReference>
<dbReference type="CDD" id="cd06188">
    <property type="entry name" value="NADH_quinone_reductase"/>
    <property type="match status" value="1"/>
</dbReference>
<dbReference type="PRINTS" id="PR00371">
    <property type="entry name" value="FPNCR"/>
</dbReference>
<evidence type="ECO:0000256" key="5">
    <source>
        <dbReference type="ARBA" id="ARBA00011309"/>
    </source>
</evidence>
<dbReference type="EC" id="7.2.1.1" evidence="6 27"/>
<evidence type="ECO:0000256" key="27">
    <source>
        <dbReference type="HAMAP-Rule" id="MF_00430"/>
    </source>
</evidence>
<feature type="binding site" evidence="27">
    <location>
        <position position="69"/>
    </location>
    <ligand>
        <name>[2Fe-2S] cluster</name>
        <dbReference type="ChEBI" id="CHEBI:190135"/>
    </ligand>
</feature>
<keyword evidence="12 27" id="KW-0001">2Fe-2S</keyword>
<dbReference type="HAMAP" id="MF_00430">
    <property type="entry name" value="NqrF"/>
    <property type="match status" value="1"/>
</dbReference>
<dbReference type="GO" id="GO:0051537">
    <property type="term" value="F:2 iron, 2 sulfur cluster binding"/>
    <property type="evidence" value="ECO:0007669"/>
    <property type="project" value="UniProtKB-KW"/>
</dbReference>
<dbReference type="Pfam" id="PF00175">
    <property type="entry name" value="NAD_binding_1"/>
    <property type="match status" value="1"/>
</dbReference>
<dbReference type="PANTHER" id="PTHR43644">
    <property type="entry name" value="NA(+)-TRANSLOCATING NADH-QUINONE REDUCTASE SUBUNIT"/>
    <property type="match status" value="1"/>
</dbReference>
<feature type="binding site" evidence="27">
    <location>
        <position position="78"/>
    </location>
    <ligand>
        <name>[2Fe-2S] cluster</name>
        <dbReference type="ChEBI" id="CHEBI:190135"/>
    </ligand>
</feature>
<keyword evidence="11 27" id="KW-0285">Flavoprotein</keyword>
<keyword evidence="14 27" id="KW-0274">FAD</keyword>
<dbReference type="InterPro" id="IPR017927">
    <property type="entry name" value="FAD-bd_FR_type"/>
</dbReference>
<protein>
    <recommendedName>
        <fullName evidence="7 27">Na(+)-translocating NADH-quinone reductase subunit F</fullName>
        <shortName evidence="27">Na(+)-NQR subunit F</shortName>
        <shortName evidence="27">Na(+)-translocating NQR subunit F</shortName>
        <ecNumber evidence="6 27">7.2.1.1</ecNumber>
    </recommendedName>
    <alternativeName>
        <fullName evidence="25 27">NQR complex subunit F</fullName>
    </alternativeName>
    <alternativeName>
        <fullName evidence="24 27">NQR-1 subunit F</fullName>
    </alternativeName>
</protein>
<dbReference type="OrthoDB" id="9806195at2"/>
<keyword evidence="30" id="KW-0560">Oxidoreductase</keyword>
<dbReference type="InterPro" id="IPR017938">
    <property type="entry name" value="Riboflavin_synthase-like_b-brl"/>
</dbReference>
<dbReference type="SUPFAM" id="SSF54292">
    <property type="entry name" value="2Fe-2S ferredoxin-like"/>
    <property type="match status" value="1"/>
</dbReference>
<keyword evidence="23 27" id="KW-0739">Sodium transport</keyword>
<dbReference type="FunFam" id="2.40.30.10:FF:000064">
    <property type="entry name" value="Na(+)-translocating NADH-quinone reductase subunit F"/>
    <property type="match status" value="1"/>
</dbReference>
<evidence type="ECO:0000256" key="18">
    <source>
        <dbReference type="ARBA" id="ARBA00023027"/>
    </source>
</evidence>
<evidence type="ECO:0000259" key="29">
    <source>
        <dbReference type="PROSITE" id="PS51384"/>
    </source>
</evidence>
<keyword evidence="27" id="KW-0812">Transmembrane</keyword>
<dbReference type="InterPro" id="IPR008333">
    <property type="entry name" value="Cbr1-like_FAD-bd_dom"/>
</dbReference>